<dbReference type="GO" id="GO:0006269">
    <property type="term" value="P:DNA replication, synthesis of primer"/>
    <property type="evidence" value="ECO:0007669"/>
    <property type="project" value="UniProtKB-KW"/>
</dbReference>
<keyword evidence="7" id="KW-1185">Reference proteome</keyword>
<dbReference type="SUPFAM" id="SSF48024">
    <property type="entry name" value="N-terminal domain of DnaB helicase"/>
    <property type="match status" value="1"/>
</dbReference>
<dbReference type="Gene3D" id="1.10.860.10">
    <property type="entry name" value="DNAb Helicase, Chain A"/>
    <property type="match status" value="1"/>
</dbReference>
<evidence type="ECO:0000313" key="6">
    <source>
        <dbReference type="EMBL" id="GGB87852.1"/>
    </source>
</evidence>
<feature type="region of interest" description="Disordered" evidence="4">
    <location>
        <begin position="557"/>
        <end position="577"/>
    </location>
</feature>
<evidence type="ECO:0000256" key="2">
    <source>
        <dbReference type="ARBA" id="ARBA00022705"/>
    </source>
</evidence>
<dbReference type="Pfam" id="PF13481">
    <property type="entry name" value="AAA_25"/>
    <property type="match status" value="1"/>
</dbReference>
<dbReference type="PANTHER" id="PTHR30153">
    <property type="entry name" value="REPLICATIVE DNA HELICASE DNAB"/>
    <property type="match status" value="1"/>
</dbReference>
<evidence type="ECO:0000256" key="4">
    <source>
        <dbReference type="SAM" id="MobiDB-lite"/>
    </source>
</evidence>
<protein>
    <recommendedName>
        <fullName evidence="5">DNA helicase DnaB-like N-terminal domain-containing protein</fullName>
    </recommendedName>
</protein>
<dbReference type="Pfam" id="PF00772">
    <property type="entry name" value="DnaB"/>
    <property type="match status" value="1"/>
</dbReference>
<keyword evidence="3" id="KW-0238">DNA-binding</keyword>
<proteinExistence type="predicted"/>
<dbReference type="PANTHER" id="PTHR30153:SF2">
    <property type="entry name" value="REPLICATIVE DNA HELICASE"/>
    <property type="match status" value="1"/>
</dbReference>
<dbReference type="InterPro" id="IPR007693">
    <property type="entry name" value="DNA_helicase_DnaB-like_N"/>
</dbReference>
<dbReference type="GO" id="GO:0005829">
    <property type="term" value="C:cytosol"/>
    <property type="evidence" value="ECO:0007669"/>
    <property type="project" value="TreeGrafter"/>
</dbReference>
<evidence type="ECO:0000313" key="7">
    <source>
        <dbReference type="Proteomes" id="UP000608154"/>
    </source>
</evidence>
<dbReference type="InterPro" id="IPR027417">
    <property type="entry name" value="P-loop_NTPase"/>
</dbReference>
<dbReference type="Proteomes" id="UP000608154">
    <property type="component" value="Unassembled WGS sequence"/>
</dbReference>
<evidence type="ECO:0000256" key="1">
    <source>
        <dbReference type="ARBA" id="ARBA00022515"/>
    </source>
</evidence>
<feature type="compositionally biased region" description="Basic and acidic residues" evidence="4">
    <location>
        <begin position="568"/>
        <end position="577"/>
    </location>
</feature>
<dbReference type="SUPFAM" id="SSF52540">
    <property type="entry name" value="P-loop containing nucleoside triphosphate hydrolases"/>
    <property type="match status" value="1"/>
</dbReference>
<keyword evidence="2" id="KW-0235">DNA replication</keyword>
<feature type="domain" description="DNA helicase DnaB-like N-terminal" evidence="5">
    <location>
        <begin position="12"/>
        <end position="112"/>
    </location>
</feature>
<name>A0A916TPK8_9SPHN</name>
<dbReference type="Gene3D" id="3.40.50.300">
    <property type="entry name" value="P-loop containing nucleotide triphosphate hydrolases"/>
    <property type="match status" value="1"/>
</dbReference>
<reference evidence="6" key="2">
    <citation type="submission" date="2020-09" db="EMBL/GenBank/DDBJ databases">
        <authorList>
            <person name="Sun Q."/>
            <person name="Zhou Y."/>
        </authorList>
    </citation>
    <scope>NUCLEOTIDE SEQUENCE</scope>
    <source>
        <strain evidence="6">CGMCC 1.15095</strain>
    </source>
</reference>
<dbReference type="InterPro" id="IPR036185">
    <property type="entry name" value="DNA_heli_DnaB-like_N_sf"/>
</dbReference>
<dbReference type="GO" id="GO:1990077">
    <property type="term" value="C:primosome complex"/>
    <property type="evidence" value="ECO:0007669"/>
    <property type="project" value="UniProtKB-KW"/>
</dbReference>
<dbReference type="InterPro" id="IPR016136">
    <property type="entry name" value="DNA_helicase_N/primase_C"/>
</dbReference>
<accession>A0A916TPK8</accession>
<evidence type="ECO:0000259" key="5">
    <source>
        <dbReference type="Pfam" id="PF00772"/>
    </source>
</evidence>
<dbReference type="RefSeq" id="WP_188767463.1">
    <property type="nucleotide sequence ID" value="NZ_BMHK01000001.1"/>
</dbReference>
<gene>
    <name evidence="6" type="ORF">GCM10011494_02740</name>
</gene>
<comment type="caution">
    <text evidence="6">The sequence shown here is derived from an EMBL/GenBank/DDBJ whole genome shotgun (WGS) entry which is preliminary data.</text>
</comment>
<evidence type="ECO:0000256" key="3">
    <source>
        <dbReference type="ARBA" id="ARBA00023125"/>
    </source>
</evidence>
<keyword evidence="1" id="KW-0639">Primosome</keyword>
<organism evidence="6 7">
    <name type="scientific">Novosphingobium endophyticum</name>
    <dbReference type="NCBI Taxonomy" id="1955250"/>
    <lineage>
        <taxon>Bacteria</taxon>
        <taxon>Pseudomonadati</taxon>
        <taxon>Pseudomonadota</taxon>
        <taxon>Alphaproteobacteria</taxon>
        <taxon>Sphingomonadales</taxon>
        <taxon>Sphingomonadaceae</taxon>
        <taxon>Novosphingobium</taxon>
    </lineage>
</organism>
<dbReference type="GO" id="GO:0003677">
    <property type="term" value="F:DNA binding"/>
    <property type="evidence" value="ECO:0007669"/>
    <property type="project" value="UniProtKB-KW"/>
</dbReference>
<dbReference type="EMBL" id="BMHK01000001">
    <property type="protein sequence ID" value="GGB87852.1"/>
    <property type="molecule type" value="Genomic_DNA"/>
</dbReference>
<sequence>MSTAVAHLPKGPPANVEAEAALIGAMLIENDVGRTAGSILSPSDFYEPVHGRIYARTVDLIAQGRTVTPISLRPDFEADEQLKAFGGIAYLARLTGDGQGLLAPRELAEQIRDLAARRRRLQWLEEEKATCTDMGMPLREIVPPADVIATGKAIECLDLAALAEVDPEPKHFIIPRIAPDREVTLLTGGGAVGKSLLAQQLATALAAGVRTLGMDLEKAPAIYITCEDDYSQLHWRQTHICRALGVDMARLSGSLHIASLRGAPDNALAIVNGAGRVEPTPLFSQVAALIRSTGAKIAFLDNLAHLVCVNENDRGEVTGAINLLNRLASESGAAIVLLGHPNKAGDSYSGSTAWLNAVRSQIFMSRPDDADGDDDLRVLTIGKPNYTRAGEALRFRWHEWAFVQDEDLPEDMRAQLSEVIRANAENAAFLKCLASCTAKRRAVSHVNGSNYAPKIFAGLPEGKGHDRAVFERAMERLIHIGEIELDAKLWQDAHRHWKQGIRLAEKCGDPVRGMAENHATTPAAPPCGTLRQPLAETGGNACGDPRAATPLYTSYIEGRAQEAPSPSEVKDGGQDIG</sequence>
<reference evidence="6" key="1">
    <citation type="journal article" date="2014" name="Int. J. Syst. Evol. Microbiol.">
        <title>Complete genome sequence of Corynebacterium casei LMG S-19264T (=DSM 44701T), isolated from a smear-ripened cheese.</title>
        <authorList>
            <consortium name="US DOE Joint Genome Institute (JGI-PGF)"/>
            <person name="Walter F."/>
            <person name="Albersmeier A."/>
            <person name="Kalinowski J."/>
            <person name="Ruckert C."/>
        </authorList>
    </citation>
    <scope>NUCLEOTIDE SEQUENCE</scope>
    <source>
        <strain evidence="6">CGMCC 1.15095</strain>
    </source>
</reference>
<dbReference type="GO" id="GO:0003678">
    <property type="term" value="F:DNA helicase activity"/>
    <property type="evidence" value="ECO:0007669"/>
    <property type="project" value="InterPro"/>
</dbReference>
<dbReference type="GO" id="GO:0005524">
    <property type="term" value="F:ATP binding"/>
    <property type="evidence" value="ECO:0007669"/>
    <property type="project" value="InterPro"/>
</dbReference>
<dbReference type="AlphaFoldDB" id="A0A916TPK8"/>